<gene>
    <name evidence="2" type="ORF">DCAF_LOCUS6495</name>
</gene>
<organism evidence="2 3">
    <name type="scientific">Dovyalis caffra</name>
    <dbReference type="NCBI Taxonomy" id="77055"/>
    <lineage>
        <taxon>Eukaryota</taxon>
        <taxon>Viridiplantae</taxon>
        <taxon>Streptophyta</taxon>
        <taxon>Embryophyta</taxon>
        <taxon>Tracheophyta</taxon>
        <taxon>Spermatophyta</taxon>
        <taxon>Magnoliopsida</taxon>
        <taxon>eudicotyledons</taxon>
        <taxon>Gunneridae</taxon>
        <taxon>Pentapetalae</taxon>
        <taxon>rosids</taxon>
        <taxon>fabids</taxon>
        <taxon>Malpighiales</taxon>
        <taxon>Salicaceae</taxon>
        <taxon>Flacourtieae</taxon>
        <taxon>Dovyalis</taxon>
    </lineage>
</organism>
<accession>A0AAV1R4I4</accession>
<dbReference type="EMBL" id="CAWUPB010000903">
    <property type="protein sequence ID" value="CAK7328757.1"/>
    <property type="molecule type" value="Genomic_DNA"/>
</dbReference>
<dbReference type="AlphaFoldDB" id="A0AAV1R4I4"/>
<comment type="caution">
    <text evidence="2">The sequence shown here is derived from an EMBL/GenBank/DDBJ whole genome shotgun (WGS) entry which is preliminary data.</text>
</comment>
<name>A0AAV1R4I4_9ROSI</name>
<evidence type="ECO:0000313" key="2">
    <source>
        <dbReference type="EMBL" id="CAK7328757.1"/>
    </source>
</evidence>
<feature type="region of interest" description="Disordered" evidence="1">
    <location>
        <begin position="18"/>
        <end position="50"/>
    </location>
</feature>
<reference evidence="2 3" key="1">
    <citation type="submission" date="2024-01" db="EMBL/GenBank/DDBJ databases">
        <authorList>
            <person name="Waweru B."/>
        </authorList>
    </citation>
    <scope>NUCLEOTIDE SEQUENCE [LARGE SCALE GENOMIC DNA]</scope>
</reference>
<proteinExistence type="predicted"/>
<dbReference type="Proteomes" id="UP001314170">
    <property type="component" value="Unassembled WGS sequence"/>
</dbReference>
<evidence type="ECO:0000256" key="1">
    <source>
        <dbReference type="SAM" id="MobiDB-lite"/>
    </source>
</evidence>
<sequence>MKELTAKGKDGVLSVKKNQIDCEGTGPSPQGQIPDTEGEAPLKAGSITRA</sequence>
<protein>
    <submittedName>
        <fullName evidence="2">Uncharacterized protein</fullName>
    </submittedName>
</protein>
<evidence type="ECO:0000313" key="3">
    <source>
        <dbReference type="Proteomes" id="UP001314170"/>
    </source>
</evidence>
<keyword evidence="3" id="KW-1185">Reference proteome</keyword>